<keyword evidence="2" id="KW-1185">Reference proteome</keyword>
<dbReference type="STRING" id="3088.A0A383VER9"/>
<gene>
    <name evidence="1" type="ORF">BQ4739_LOCUS3830</name>
</gene>
<dbReference type="Proteomes" id="UP000256970">
    <property type="component" value="Unassembled WGS sequence"/>
</dbReference>
<evidence type="ECO:0000313" key="2">
    <source>
        <dbReference type="Proteomes" id="UP000256970"/>
    </source>
</evidence>
<sequence length="175" mass="18041">MHAATAPRSIGQQQARGPAAAADAAWLACSSSSSRRSRCSSRHICQSLDPLMAIASTDPAALQDVIVGGAVTAAVGAALYSGLKKDPVPCDLCAGNGGIRCFACSGDMISSSGSMSSYDDLIDKDLLLPPEQRKQRPKRDIVGRSGGNPRACKVCKGTGLVLCSKCRGSGYMSSF</sequence>
<proteinExistence type="predicted"/>
<dbReference type="AlphaFoldDB" id="A0A383VER9"/>
<dbReference type="EMBL" id="FNXT01000301">
    <property type="protein sequence ID" value="SZX63279.1"/>
    <property type="molecule type" value="Genomic_DNA"/>
</dbReference>
<reference evidence="1 2" key="1">
    <citation type="submission" date="2016-10" db="EMBL/GenBank/DDBJ databases">
        <authorList>
            <person name="Cai Z."/>
        </authorList>
    </citation>
    <scope>NUCLEOTIDE SEQUENCE [LARGE SCALE GENOMIC DNA]</scope>
</reference>
<accession>A0A383VER9</accession>
<protein>
    <submittedName>
        <fullName evidence="1">Uncharacterized protein</fullName>
    </submittedName>
</protein>
<evidence type="ECO:0000313" key="1">
    <source>
        <dbReference type="EMBL" id="SZX63279.1"/>
    </source>
</evidence>
<organism evidence="1 2">
    <name type="scientific">Tetradesmus obliquus</name>
    <name type="common">Green alga</name>
    <name type="synonym">Acutodesmus obliquus</name>
    <dbReference type="NCBI Taxonomy" id="3088"/>
    <lineage>
        <taxon>Eukaryota</taxon>
        <taxon>Viridiplantae</taxon>
        <taxon>Chlorophyta</taxon>
        <taxon>core chlorophytes</taxon>
        <taxon>Chlorophyceae</taxon>
        <taxon>CS clade</taxon>
        <taxon>Sphaeropleales</taxon>
        <taxon>Scenedesmaceae</taxon>
        <taxon>Tetradesmus</taxon>
    </lineage>
</organism>
<name>A0A383VER9_TETOB</name>